<keyword evidence="1 4" id="KW-0145">Chemotaxis</keyword>
<dbReference type="PROSITE" id="PS50110">
    <property type="entry name" value="RESPONSE_REGULATORY"/>
    <property type="match status" value="1"/>
</dbReference>
<evidence type="ECO:0000256" key="3">
    <source>
        <dbReference type="ARBA" id="ARBA00048267"/>
    </source>
</evidence>
<comment type="PTM">
    <text evidence="4">Phosphorylated by CheA. Phosphorylation of the N-terminal regulatory domain activates the methylesterase activity.</text>
</comment>
<evidence type="ECO:0000256" key="7">
    <source>
        <dbReference type="SAM" id="MobiDB-lite"/>
    </source>
</evidence>
<keyword evidence="4" id="KW-0963">Cytoplasm</keyword>
<proteinExistence type="inferred from homology"/>
<dbReference type="InterPro" id="IPR035909">
    <property type="entry name" value="CheB_C"/>
</dbReference>
<comment type="subcellular location">
    <subcellularLocation>
        <location evidence="4">Cytoplasm</location>
    </subcellularLocation>
</comment>
<feature type="compositionally biased region" description="Polar residues" evidence="7">
    <location>
        <begin position="145"/>
        <end position="159"/>
    </location>
</feature>
<evidence type="ECO:0000313" key="11">
    <source>
        <dbReference type="Proteomes" id="UP001279860"/>
    </source>
</evidence>
<comment type="domain">
    <text evidence="4">Contains a C-terminal catalytic domain, and an N-terminal region which modulates catalytic activity.</text>
</comment>
<reference evidence="10 11" key="1">
    <citation type="submission" date="2023-11" db="EMBL/GenBank/DDBJ databases">
        <title>Plant-associative lifestyle of Vibrio porteresiae and its evolutionary dynamics.</title>
        <authorList>
            <person name="Rameshkumar N."/>
            <person name="Kirti K."/>
        </authorList>
    </citation>
    <scope>NUCLEOTIDE SEQUENCE [LARGE SCALE GENOMIC DNA]</scope>
    <source>
        <strain evidence="10 11">MSSRF7</strain>
    </source>
</reference>
<evidence type="ECO:0000256" key="6">
    <source>
        <dbReference type="PROSITE-ProRule" id="PRU00169"/>
    </source>
</evidence>
<feature type="active site" evidence="4 5">
    <location>
        <position position="195"/>
    </location>
</feature>
<dbReference type="CDD" id="cd16432">
    <property type="entry name" value="CheB_Rec"/>
    <property type="match status" value="1"/>
</dbReference>
<evidence type="ECO:0000313" key="10">
    <source>
        <dbReference type="EMBL" id="MDW6093447.1"/>
    </source>
</evidence>
<evidence type="ECO:0000259" key="9">
    <source>
        <dbReference type="PROSITE" id="PS50122"/>
    </source>
</evidence>
<dbReference type="EC" id="3.1.1.61" evidence="4"/>
<dbReference type="CDD" id="cd17541">
    <property type="entry name" value="REC_CheB-like"/>
    <property type="match status" value="1"/>
</dbReference>
<dbReference type="InterPro" id="IPR000673">
    <property type="entry name" value="Sig_transdc_resp-reg_Me-estase"/>
</dbReference>
<comment type="catalytic activity">
    <reaction evidence="4">
        <text>L-glutaminyl-[protein] + H2O = L-glutamyl-[protein] + NH4(+)</text>
        <dbReference type="Rhea" id="RHEA:16441"/>
        <dbReference type="Rhea" id="RHEA-COMP:10207"/>
        <dbReference type="Rhea" id="RHEA-COMP:10208"/>
        <dbReference type="ChEBI" id="CHEBI:15377"/>
        <dbReference type="ChEBI" id="CHEBI:28938"/>
        <dbReference type="ChEBI" id="CHEBI:29973"/>
        <dbReference type="ChEBI" id="CHEBI:30011"/>
        <dbReference type="EC" id="3.5.1.44"/>
    </reaction>
</comment>
<keyword evidence="4 6" id="KW-0597">Phosphoprotein</keyword>
<evidence type="ECO:0000256" key="5">
    <source>
        <dbReference type="PROSITE-ProRule" id="PRU00050"/>
    </source>
</evidence>
<protein>
    <recommendedName>
        <fullName evidence="4">Protein-glutamate methylesterase/protein-glutamine glutaminase</fullName>
        <ecNumber evidence="4">3.1.1.61</ecNumber>
        <ecNumber evidence="4">3.5.1.44</ecNumber>
    </recommendedName>
</protein>
<keyword evidence="11" id="KW-1185">Reference proteome</keyword>
<dbReference type="SMART" id="SM00448">
    <property type="entry name" value="REC"/>
    <property type="match status" value="1"/>
</dbReference>
<feature type="domain" description="CheB-type methylesterase" evidence="9">
    <location>
        <begin position="183"/>
        <end position="376"/>
    </location>
</feature>
<comment type="caution">
    <text evidence="10">The sequence shown here is derived from an EMBL/GenBank/DDBJ whole genome shotgun (WGS) entry which is preliminary data.</text>
</comment>
<dbReference type="PIRSF" id="PIRSF000876">
    <property type="entry name" value="RR_chemtxs_CheB"/>
    <property type="match status" value="1"/>
</dbReference>
<dbReference type="Pfam" id="PF01339">
    <property type="entry name" value="CheB_methylest"/>
    <property type="match status" value="1"/>
</dbReference>
<dbReference type="PANTHER" id="PTHR42872">
    <property type="entry name" value="PROTEIN-GLUTAMATE METHYLESTERASE/PROTEIN-GLUTAMINE GLUTAMINASE"/>
    <property type="match status" value="1"/>
</dbReference>
<comment type="catalytic activity">
    <reaction evidence="3 4">
        <text>[protein]-L-glutamate 5-O-methyl ester + H2O = L-glutamyl-[protein] + methanol + H(+)</text>
        <dbReference type="Rhea" id="RHEA:23236"/>
        <dbReference type="Rhea" id="RHEA-COMP:10208"/>
        <dbReference type="Rhea" id="RHEA-COMP:10311"/>
        <dbReference type="ChEBI" id="CHEBI:15377"/>
        <dbReference type="ChEBI" id="CHEBI:15378"/>
        <dbReference type="ChEBI" id="CHEBI:17790"/>
        <dbReference type="ChEBI" id="CHEBI:29973"/>
        <dbReference type="ChEBI" id="CHEBI:82795"/>
        <dbReference type="EC" id="3.1.1.61"/>
    </reaction>
</comment>
<dbReference type="InterPro" id="IPR001789">
    <property type="entry name" value="Sig_transdc_resp-reg_receiver"/>
</dbReference>
<evidence type="ECO:0000256" key="4">
    <source>
        <dbReference type="HAMAP-Rule" id="MF_00099"/>
    </source>
</evidence>
<dbReference type="HAMAP" id="MF_00099">
    <property type="entry name" value="CheB_chemtxs"/>
    <property type="match status" value="1"/>
</dbReference>
<evidence type="ECO:0000256" key="2">
    <source>
        <dbReference type="ARBA" id="ARBA00022801"/>
    </source>
</evidence>
<dbReference type="SUPFAM" id="SSF52172">
    <property type="entry name" value="CheY-like"/>
    <property type="match status" value="1"/>
</dbReference>
<dbReference type="InterPro" id="IPR008248">
    <property type="entry name" value="CheB-like"/>
</dbReference>
<dbReference type="GO" id="GO:0008984">
    <property type="term" value="F:protein-glutamate methylesterase activity"/>
    <property type="evidence" value="ECO:0007669"/>
    <property type="project" value="UniProtKB-EC"/>
</dbReference>
<dbReference type="Proteomes" id="UP001279860">
    <property type="component" value="Unassembled WGS sequence"/>
</dbReference>
<comment type="function">
    <text evidence="4">Involved in chemotaxis. Part of a chemotaxis signal transduction system that modulates chemotaxis in response to various stimuli. Catalyzes the demethylation of specific methylglutamate residues introduced into the chemoreceptors (methyl-accepting chemotaxis proteins or MCP) by CheR. Also mediates the irreversible deamidation of specific glutamine residues to glutamic acid.</text>
</comment>
<feature type="domain" description="Response regulatory" evidence="8">
    <location>
        <begin position="4"/>
        <end position="121"/>
    </location>
</feature>
<feature type="active site" evidence="4 5">
    <location>
        <position position="318"/>
    </location>
</feature>
<keyword evidence="2 4" id="KW-0378">Hydrolase</keyword>
<dbReference type="EC" id="3.5.1.44" evidence="4"/>
<dbReference type="Gene3D" id="3.40.50.180">
    <property type="entry name" value="Methylesterase CheB, C-terminal domain"/>
    <property type="match status" value="1"/>
</dbReference>
<evidence type="ECO:0000259" key="8">
    <source>
        <dbReference type="PROSITE" id="PS50110"/>
    </source>
</evidence>
<organism evidence="10 11">
    <name type="scientific">Vibrio rhizosphaerae</name>
    <dbReference type="NCBI Taxonomy" id="398736"/>
    <lineage>
        <taxon>Bacteria</taxon>
        <taxon>Pseudomonadati</taxon>
        <taxon>Pseudomonadota</taxon>
        <taxon>Gammaproteobacteria</taxon>
        <taxon>Vibrionales</taxon>
        <taxon>Vibrionaceae</taxon>
        <taxon>Vibrio</taxon>
    </lineage>
</organism>
<dbReference type="RefSeq" id="WP_038179960.1">
    <property type="nucleotide sequence ID" value="NZ_AP024903.1"/>
</dbReference>
<dbReference type="PROSITE" id="PS50122">
    <property type="entry name" value="CHEB"/>
    <property type="match status" value="1"/>
</dbReference>
<dbReference type="Gene3D" id="3.40.50.2300">
    <property type="match status" value="1"/>
</dbReference>
<dbReference type="EMBL" id="JAWRCP010000001">
    <property type="protein sequence ID" value="MDW6093447.1"/>
    <property type="molecule type" value="Genomic_DNA"/>
</dbReference>
<dbReference type="SUPFAM" id="SSF52738">
    <property type="entry name" value="Methylesterase CheB, C-terminal domain"/>
    <property type="match status" value="1"/>
</dbReference>
<dbReference type="NCBIfam" id="NF001965">
    <property type="entry name" value="PRK00742.1"/>
    <property type="match status" value="1"/>
</dbReference>
<sequence length="376" mass="40549">MAIRVLVVDDSSFFRRRVSEIINSESRLEVIDVAINGREAVEKAKSLNPDVITMDVEMPVLDGISAVREIMADNPTPILMFSSLTHDGAKATLDALDAGAMDFLPKKFEDIARNRDEAVTLLQQRVLEIARKKAYLRRVSPLSSRPNTTIASQTETQRTPLGRISRPLSGSTSSSVPVRFKASGKRYQLTAIGTSTGGPVALQKILVKLPANYPHPILLIQHMPATFTAAFASRLDSLCQISVKEAADGDVLQPGVAYLAPGGKQMMIEGRPGAAKIRILDGGERMNYKPCVDVTFGSASKIYADKVLSIVLTGMGADGREGARMLKQAGATIWAQDEESCVVYGMPQAVAKAGISSESLPLERIAERILVEVGLT</sequence>
<feature type="region of interest" description="Disordered" evidence="7">
    <location>
        <begin position="145"/>
        <end position="176"/>
    </location>
</feature>
<feature type="active site" evidence="4 5">
    <location>
        <position position="222"/>
    </location>
</feature>
<dbReference type="PANTHER" id="PTHR42872:SF3">
    <property type="entry name" value="PROTEIN-GLUTAMATE METHYLESTERASE_PROTEIN-GLUTAMINE GLUTAMINASE 1"/>
    <property type="match status" value="1"/>
</dbReference>
<gene>
    <name evidence="4" type="primary">cheB</name>
    <name evidence="10" type="ORF">SBX64_12900</name>
</gene>
<dbReference type="Pfam" id="PF00072">
    <property type="entry name" value="Response_reg"/>
    <property type="match status" value="1"/>
</dbReference>
<accession>A0ABU4IWF2</accession>
<feature type="modified residue" description="4-aspartylphosphate" evidence="4 6">
    <location>
        <position position="55"/>
    </location>
</feature>
<dbReference type="InterPro" id="IPR011006">
    <property type="entry name" value="CheY-like_superfamily"/>
</dbReference>
<evidence type="ECO:0000256" key="1">
    <source>
        <dbReference type="ARBA" id="ARBA00022500"/>
    </source>
</evidence>
<name>A0ABU4IWF2_9VIBR</name>
<comment type="similarity">
    <text evidence="4">Belongs to the CheB family.</text>
</comment>